<sequence>MSKVVPINEEYYFKEGLIVSSTDLKGIITYANRIFCDISGYSKEELVRSNHNIIRHPDMPRVAFKELWDTISVGRDWEGAVKNLRKDGRYYWVYTFITPIKNGNDIVGYSATRRPAKRDEIDKAIIQYSDLLGKELSESYTVKL</sequence>
<evidence type="ECO:0000259" key="1">
    <source>
        <dbReference type="PROSITE" id="PS50112"/>
    </source>
</evidence>
<dbReference type="EMBL" id="FAXN01000093">
    <property type="protein sequence ID" value="CUV66555.1"/>
    <property type="molecule type" value="Genomic_DNA"/>
</dbReference>
<dbReference type="SUPFAM" id="SSF55785">
    <property type="entry name" value="PYP-like sensor domain (PAS domain)"/>
    <property type="match status" value="1"/>
</dbReference>
<dbReference type="CDD" id="cd00130">
    <property type="entry name" value="PAS"/>
    <property type="match status" value="1"/>
</dbReference>
<proteinExistence type="predicted"/>
<dbReference type="AlphaFoldDB" id="A0A0S4XQG4"/>
<name>A0A0S4XQG4_9BACT</name>
<gene>
    <name evidence="2" type="ORF">BN3087_880022</name>
</gene>
<feature type="domain" description="PAS" evidence="1">
    <location>
        <begin position="23"/>
        <end position="58"/>
    </location>
</feature>
<organism evidence="2">
    <name type="scientific">Sulfurovum sp. enrichment culture clone C5</name>
    <dbReference type="NCBI Taxonomy" id="497650"/>
    <lineage>
        <taxon>Bacteria</taxon>
        <taxon>Pseudomonadati</taxon>
        <taxon>Campylobacterota</taxon>
        <taxon>Epsilonproteobacteria</taxon>
        <taxon>Campylobacterales</taxon>
        <taxon>Sulfurovaceae</taxon>
        <taxon>Sulfurovum</taxon>
        <taxon>environmental samples</taxon>
    </lineage>
</organism>
<accession>A0A0S4XQG4</accession>
<protein>
    <submittedName>
        <fullName evidence="2">Signal transduction sensorr histidine kinase</fullName>
    </submittedName>
</protein>
<dbReference type="Gene3D" id="3.30.450.20">
    <property type="entry name" value="PAS domain"/>
    <property type="match status" value="1"/>
</dbReference>
<keyword evidence="2" id="KW-0808">Transferase</keyword>
<dbReference type="InterPro" id="IPR013655">
    <property type="entry name" value="PAS_fold_3"/>
</dbReference>
<dbReference type="Pfam" id="PF08447">
    <property type="entry name" value="PAS_3"/>
    <property type="match status" value="1"/>
</dbReference>
<dbReference type="InterPro" id="IPR035965">
    <property type="entry name" value="PAS-like_dom_sf"/>
</dbReference>
<dbReference type="InterPro" id="IPR000014">
    <property type="entry name" value="PAS"/>
</dbReference>
<dbReference type="NCBIfam" id="TIGR00229">
    <property type="entry name" value="sensory_box"/>
    <property type="match status" value="1"/>
</dbReference>
<evidence type="ECO:0000313" key="2">
    <source>
        <dbReference type="EMBL" id="CUV66555.1"/>
    </source>
</evidence>
<keyword evidence="2" id="KW-0418">Kinase</keyword>
<dbReference type="GO" id="GO:0016301">
    <property type="term" value="F:kinase activity"/>
    <property type="evidence" value="ECO:0007669"/>
    <property type="project" value="UniProtKB-KW"/>
</dbReference>
<dbReference type="PROSITE" id="PS50112">
    <property type="entry name" value="PAS"/>
    <property type="match status" value="1"/>
</dbReference>
<reference evidence="2" key="1">
    <citation type="submission" date="2015-11" db="EMBL/GenBank/DDBJ databases">
        <authorList>
            <person name="Zhang Y."/>
            <person name="Guo Z."/>
        </authorList>
    </citation>
    <scope>NUCLEOTIDE SEQUENCE</scope>
    <source>
        <strain evidence="2">BN30871</strain>
    </source>
</reference>